<proteinExistence type="inferred from homology"/>
<dbReference type="GO" id="GO:0035556">
    <property type="term" value="P:intracellular signal transduction"/>
    <property type="evidence" value="ECO:0007669"/>
    <property type="project" value="InterPro"/>
</dbReference>
<evidence type="ECO:0000256" key="7">
    <source>
        <dbReference type="ARBA" id="ARBA00023134"/>
    </source>
</evidence>
<organism evidence="16 17">
    <name type="scientific">Holothuria leucospilota</name>
    <name type="common">Black long sea cucumber</name>
    <name type="synonym">Mertensiothuria leucospilota</name>
    <dbReference type="NCBI Taxonomy" id="206669"/>
    <lineage>
        <taxon>Eukaryota</taxon>
        <taxon>Metazoa</taxon>
        <taxon>Echinodermata</taxon>
        <taxon>Eleutherozoa</taxon>
        <taxon>Echinozoa</taxon>
        <taxon>Holothuroidea</taxon>
        <taxon>Aspidochirotacea</taxon>
        <taxon>Aspidochirotida</taxon>
        <taxon>Holothuriidae</taxon>
        <taxon>Holothuria</taxon>
    </lineage>
</organism>
<dbReference type="PANTHER" id="PTHR11920">
    <property type="entry name" value="GUANYLYL CYCLASE"/>
    <property type="match status" value="1"/>
</dbReference>
<dbReference type="InterPro" id="IPR013587">
    <property type="entry name" value="Nitrate/nitrite_sensing"/>
</dbReference>
<keyword evidence="17" id="KW-1185">Reference proteome</keyword>
<dbReference type="InterPro" id="IPR050401">
    <property type="entry name" value="Cyclic_nucleotide_synthase"/>
</dbReference>
<dbReference type="GO" id="GO:0005525">
    <property type="term" value="F:GTP binding"/>
    <property type="evidence" value="ECO:0007669"/>
    <property type="project" value="UniProtKB-KW"/>
</dbReference>
<evidence type="ECO:0000256" key="3">
    <source>
        <dbReference type="ARBA" id="ARBA00022692"/>
    </source>
</evidence>
<feature type="domain" description="Guanylate cyclase" evidence="15">
    <location>
        <begin position="416"/>
        <end position="546"/>
    </location>
</feature>
<keyword evidence="9 16" id="KW-0675">Receptor</keyword>
<dbReference type="Pfam" id="PF00211">
    <property type="entry name" value="Guanylate_cyc"/>
    <property type="match status" value="1"/>
</dbReference>
<dbReference type="InterPro" id="IPR029787">
    <property type="entry name" value="Nucleotide_cyclase"/>
</dbReference>
<keyword evidence="4" id="KW-0732">Signal</keyword>
<gene>
    <name evidence="16" type="ORF">HOLleu_38609</name>
</gene>
<feature type="transmembrane region" description="Helical" evidence="14">
    <location>
        <begin position="45"/>
        <end position="68"/>
    </location>
</feature>
<dbReference type="SUPFAM" id="SSF55073">
    <property type="entry name" value="Nucleotide cyclase"/>
    <property type="match status" value="1"/>
</dbReference>
<keyword evidence="10" id="KW-0325">Glycoprotein</keyword>
<keyword evidence="5" id="KW-0547">Nucleotide-binding</keyword>
<evidence type="ECO:0000256" key="10">
    <source>
        <dbReference type="ARBA" id="ARBA00023180"/>
    </source>
</evidence>
<dbReference type="InterPro" id="IPR011645">
    <property type="entry name" value="HNOB_dom_associated"/>
</dbReference>
<evidence type="ECO:0000256" key="11">
    <source>
        <dbReference type="ARBA" id="ARBA00023239"/>
    </source>
</evidence>
<dbReference type="GO" id="GO:0004383">
    <property type="term" value="F:guanylate cyclase activity"/>
    <property type="evidence" value="ECO:0007669"/>
    <property type="project" value="UniProtKB-EC"/>
</dbReference>
<evidence type="ECO:0000259" key="15">
    <source>
        <dbReference type="PROSITE" id="PS50125"/>
    </source>
</evidence>
<comment type="similarity">
    <text evidence="13">Belongs to the adenylyl cyclase class-4/guanylyl cyclase family.</text>
</comment>
<comment type="subcellular location">
    <subcellularLocation>
        <location evidence="1">Membrane</location>
        <topology evidence="1">Single-pass type I membrane protein</topology>
    </subcellularLocation>
</comment>
<dbReference type="AlphaFoldDB" id="A0A9Q0YIX8"/>
<dbReference type="GO" id="GO:0007168">
    <property type="term" value="P:receptor guanylyl cyclase signaling pathway"/>
    <property type="evidence" value="ECO:0007669"/>
    <property type="project" value="TreeGrafter"/>
</dbReference>
<evidence type="ECO:0000256" key="6">
    <source>
        <dbReference type="ARBA" id="ARBA00022989"/>
    </source>
</evidence>
<dbReference type="PROSITE" id="PS00452">
    <property type="entry name" value="GUANYLATE_CYCLASE_1"/>
    <property type="match status" value="1"/>
</dbReference>
<dbReference type="GO" id="GO:0005886">
    <property type="term" value="C:plasma membrane"/>
    <property type="evidence" value="ECO:0007669"/>
    <property type="project" value="TreeGrafter"/>
</dbReference>
<evidence type="ECO:0000256" key="4">
    <source>
        <dbReference type="ARBA" id="ARBA00022729"/>
    </source>
</evidence>
<keyword evidence="7" id="KW-0342">GTP-binding</keyword>
<evidence type="ECO:0000256" key="13">
    <source>
        <dbReference type="RuleBase" id="RU000405"/>
    </source>
</evidence>
<evidence type="ECO:0000256" key="5">
    <source>
        <dbReference type="ARBA" id="ARBA00022741"/>
    </source>
</evidence>
<comment type="caution">
    <text evidence="16">The sequence shown here is derived from an EMBL/GenBank/DDBJ whole genome shotgun (WGS) entry which is preliminary data.</text>
</comment>
<dbReference type="FunFam" id="3.30.70.1230:FF:000004">
    <property type="entry name" value="Guanylate cyclase"/>
    <property type="match status" value="1"/>
</dbReference>
<dbReference type="GO" id="GO:0004016">
    <property type="term" value="F:adenylate cyclase activity"/>
    <property type="evidence" value="ECO:0007669"/>
    <property type="project" value="TreeGrafter"/>
</dbReference>
<dbReference type="InterPro" id="IPR018297">
    <property type="entry name" value="A/G_cyclase_CS"/>
</dbReference>
<evidence type="ECO:0000256" key="2">
    <source>
        <dbReference type="ARBA" id="ARBA00012202"/>
    </source>
</evidence>
<keyword evidence="6 14" id="KW-1133">Transmembrane helix</keyword>
<keyword evidence="12" id="KW-0141">cGMP biosynthesis</keyword>
<protein>
    <recommendedName>
        <fullName evidence="2">guanylate cyclase</fullName>
        <ecNumber evidence="2">4.6.1.2</ecNumber>
    </recommendedName>
</protein>
<dbReference type="CDD" id="cd07302">
    <property type="entry name" value="CHD"/>
    <property type="match status" value="1"/>
</dbReference>
<keyword evidence="11 13" id="KW-0456">Lyase</keyword>
<dbReference type="InterPro" id="IPR001054">
    <property type="entry name" value="A/G_cyclase"/>
</dbReference>
<dbReference type="SMART" id="SM00044">
    <property type="entry name" value="CYCc"/>
    <property type="match status" value="1"/>
</dbReference>
<evidence type="ECO:0000256" key="14">
    <source>
        <dbReference type="SAM" id="Phobius"/>
    </source>
</evidence>
<evidence type="ECO:0000256" key="9">
    <source>
        <dbReference type="ARBA" id="ARBA00023170"/>
    </source>
</evidence>
<dbReference type="Gene3D" id="3.30.70.1230">
    <property type="entry name" value="Nucleotide cyclase"/>
    <property type="match status" value="1"/>
</dbReference>
<dbReference type="GO" id="GO:0001653">
    <property type="term" value="F:peptide receptor activity"/>
    <property type="evidence" value="ECO:0007669"/>
    <property type="project" value="TreeGrafter"/>
</dbReference>
<dbReference type="Pfam" id="PF07701">
    <property type="entry name" value="HNOBA"/>
    <property type="match status" value="1"/>
</dbReference>
<keyword evidence="8 14" id="KW-0472">Membrane</keyword>
<evidence type="ECO:0000313" key="17">
    <source>
        <dbReference type="Proteomes" id="UP001152320"/>
    </source>
</evidence>
<dbReference type="EMBL" id="JAIZAY010000021">
    <property type="protein sequence ID" value="KAJ8021419.1"/>
    <property type="molecule type" value="Genomic_DNA"/>
</dbReference>
<sequence>MVAHFRQQDDLESRSNTNLSVYQVKVKAGLCHVNPQSSKGRRIQLFQMLLIPMIPSLFLLILAVSSLLQAVQVKDRLSHTKGNIDRTHDIAGLIHQLQVERIEVSLFTIQNKSINHLTDIFLTTDRAISELEWPEGDGLEKAGIVSREEFARTLGIARYSNDFSSEIKIYSSLNEQTISWLIQIIQGNRDDAFWDTLLSYVLLIRAKENTGIFAPLVLEFYAKMDIPEKDHVSFIQNEKLAEDHLETSKQYSDFVKTAYQATVTKNKETFALFNHMSEEVLHPETVIFNDTTSNYVGIWVHTSETILDLLKTLEDDIENHLFDLIEVHIDNALSTRNLYVVCILIVVIIIPLILYIAWNVTSSMQNFAQSLDEKTQLLHHEKKRSDSLLYRMLPRSVANQLKIEQVVTAESYESVTVYFSDIVGFTVLSSKSSPMQVVTLLNGLYNLFDARIEKYDVYKVETIGDAYMVASGLPNRNGDKHAGEVATLALDLMDHLRNFIVPHQEDQTLQLRVGLHTGPCAAGVVGSKMPRYCLFGDTVNTASRMESHSLPMKIHISENCKSLLEKTGSYRFTSRGQVEIKGKGWMTTYWLEEKIDKLRKRSDGRKSCSPVWNNLEPPRNVSAHM</sequence>
<dbReference type="OrthoDB" id="60033at2759"/>
<evidence type="ECO:0000313" key="16">
    <source>
        <dbReference type="EMBL" id="KAJ8021419.1"/>
    </source>
</evidence>
<accession>A0A9Q0YIX8</accession>
<dbReference type="PROSITE" id="PS50125">
    <property type="entry name" value="GUANYLATE_CYCLASE_2"/>
    <property type="match status" value="1"/>
</dbReference>
<dbReference type="Gene3D" id="6.10.250.780">
    <property type="match status" value="1"/>
</dbReference>
<dbReference type="Proteomes" id="UP001152320">
    <property type="component" value="Chromosome 21"/>
</dbReference>
<dbReference type="EC" id="4.6.1.2" evidence="2"/>
<keyword evidence="3 14" id="KW-0812">Transmembrane</keyword>
<reference evidence="16" key="1">
    <citation type="submission" date="2021-10" db="EMBL/GenBank/DDBJ databases">
        <title>Tropical sea cucumber genome reveals ecological adaptation and Cuvierian tubules defense mechanism.</title>
        <authorList>
            <person name="Chen T."/>
        </authorList>
    </citation>
    <scope>NUCLEOTIDE SEQUENCE</scope>
    <source>
        <strain evidence="16">Nanhai2018</strain>
        <tissue evidence="16">Muscle</tissue>
    </source>
</reference>
<dbReference type="Pfam" id="PF08376">
    <property type="entry name" value="NIT"/>
    <property type="match status" value="1"/>
</dbReference>
<evidence type="ECO:0000256" key="1">
    <source>
        <dbReference type="ARBA" id="ARBA00004479"/>
    </source>
</evidence>
<evidence type="ECO:0000256" key="8">
    <source>
        <dbReference type="ARBA" id="ARBA00023136"/>
    </source>
</evidence>
<evidence type="ECO:0000256" key="12">
    <source>
        <dbReference type="ARBA" id="ARBA00023293"/>
    </source>
</evidence>
<dbReference type="PANTHER" id="PTHR11920:SF499">
    <property type="entry name" value="GUANYLATE CYCLASE DOMAIN-CONTAINING PROTEIN"/>
    <property type="match status" value="1"/>
</dbReference>
<feature type="transmembrane region" description="Helical" evidence="14">
    <location>
        <begin position="338"/>
        <end position="358"/>
    </location>
</feature>
<name>A0A9Q0YIX8_HOLLE</name>